<evidence type="ECO:0000313" key="6">
    <source>
        <dbReference type="Proteomes" id="UP000604046"/>
    </source>
</evidence>
<dbReference type="AlphaFoldDB" id="A0A812PL58"/>
<evidence type="ECO:0000256" key="1">
    <source>
        <dbReference type="ARBA" id="ARBA00022741"/>
    </source>
</evidence>
<dbReference type="InterPro" id="IPR027417">
    <property type="entry name" value="P-loop_NTPase"/>
</dbReference>
<evidence type="ECO:0000259" key="4">
    <source>
        <dbReference type="Pfam" id="PF06414"/>
    </source>
</evidence>
<gene>
    <name evidence="5" type="ORF">SNAT2548_LOCUS19091</name>
</gene>
<accession>A0A812PL58</accession>
<sequence length="422" mass="49327">MGLPGAGKSTVKRQRLSADALDIEPDRIKCRHPRYSPNMGEETDEEVHRWSVRRSVDDFEDAVRDGRFRDIVFDSSGSNASWLRRRIELAKRRGFFTELLWVDVPFEISLFRNRNRGHEQRRTGQFCPEKIILDKWPVLEQSFQELSKIVDVAERMKNWTESSGELEEAKEDLYLYPAPRSRPPALRPGMKHYGEAPDGARPPSPSAGSRRKLRIGPWKRNDAVTRRKNARLAYLDRRYKGDREYYVDKYVLGSRDVLLERNRFPYQLPPGAEHWTIWCRHEMGHQELCNYVEAWLDAREPHHVVSWNYDDNRGRRTINIWHVHVYFQGRGGIPPRLTCPSSLERSLKRSQRDEDRLEPRLEPSEKRRRLGDRFDTASPRRASQSPSPCGEGDDGRARAPTPERLSKARSLLPQHKRSPCSV</sequence>
<comment type="caution">
    <text evidence="5">The sequence shown here is derived from an EMBL/GenBank/DDBJ whole genome shotgun (WGS) entry which is preliminary data.</text>
</comment>
<dbReference type="GO" id="GO:0016301">
    <property type="term" value="F:kinase activity"/>
    <property type="evidence" value="ECO:0007669"/>
    <property type="project" value="InterPro"/>
</dbReference>
<evidence type="ECO:0000256" key="2">
    <source>
        <dbReference type="ARBA" id="ARBA00022840"/>
    </source>
</evidence>
<reference evidence="5" key="1">
    <citation type="submission" date="2021-02" db="EMBL/GenBank/DDBJ databases">
        <authorList>
            <person name="Dougan E. K."/>
            <person name="Rhodes N."/>
            <person name="Thang M."/>
            <person name="Chan C."/>
        </authorList>
    </citation>
    <scope>NUCLEOTIDE SEQUENCE</scope>
</reference>
<name>A0A812PL58_9DINO</name>
<dbReference type="Pfam" id="PF06414">
    <property type="entry name" value="Zeta_toxin"/>
    <property type="match status" value="1"/>
</dbReference>
<organism evidence="5 6">
    <name type="scientific">Symbiodinium natans</name>
    <dbReference type="NCBI Taxonomy" id="878477"/>
    <lineage>
        <taxon>Eukaryota</taxon>
        <taxon>Sar</taxon>
        <taxon>Alveolata</taxon>
        <taxon>Dinophyceae</taxon>
        <taxon>Suessiales</taxon>
        <taxon>Symbiodiniaceae</taxon>
        <taxon>Symbiodinium</taxon>
    </lineage>
</organism>
<dbReference type="SUPFAM" id="SSF52540">
    <property type="entry name" value="P-loop containing nucleoside triphosphate hydrolases"/>
    <property type="match status" value="1"/>
</dbReference>
<evidence type="ECO:0000313" key="5">
    <source>
        <dbReference type="EMBL" id="CAE7357658.1"/>
    </source>
</evidence>
<feature type="region of interest" description="Disordered" evidence="3">
    <location>
        <begin position="344"/>
        <end position="422"/>
    </location>
</feature>
<keyword evidence="2" id="KW-0067">ATP-binding</keyword>
<feature type="compositionally biased region" description="Basic and acidic residues" evidence="3">
    <location>
        <begin position="345"/>
        <end position="375"/>
    </location>
</feature>
<dbReference type="InterPro" id="IPR010488">
    <property type="entry name" value="Zeta_toxin_domain"/>
</dbReference>
<keyword evidence="1" id="KW-0547">Nucleotide-binding</keyword>
<dbReference type="GO" id="GO:0005524">
    <property type="term" value="F:ATP binding"/>
    <property type="evidence" value="ECO:0007669"/>
    <property type="project" value="UniProtKB-KW"/>
</dbReference>
<evidence type="ECO:0000256" key="3">
    <source>
        <dbReference type="SAM" id="MobiDB-lite"/>
    </source>
</evidence>
<protein>
    <recommendedName>
        <fullName evidence="4">Zeta toxin domain-containing protein</fullName>
    </recommendedName>
</protein>
<proteinExistence type="predicted"/>
<dbReference type="Gene3D" id="3.40.50.300">
    <property type="entry name" value="P-loop containing nucleotide triphosphate hydrolases"/>
    <property type="match status" value="1"/>
</dbReference>
<dbReference type="EMBL" id="CAJNDS010002165">
    <property type="protein sequence ID" value="CAE7357658.1"/>
    <property type="molecule type" value="Genomic_DNA"/>
</dbReference>
<feature type="compositionally biased region" description="Low complexity" evidence="3">
    <location>
        <begin position="377"/>
        <end position="388"/>
    </location>
</feature>
<dbReference type="OrthoDB" id="498286at2759"/>
<feature type="domain" description="Zeta toxin" evidence="4">
    <location>
        <begin position="2"/>
        <end position="148"/>
    </location>
</feature>
<dbReference type="Proteomes" id="UP000604046">
    <property type="component" value="Unassembled WGS sequence"/>
</dbReference>
<keyword evidence="6" id="KW-1185">Reference proteome</keyword>
<feature type="region of interest" description="Disordered" evidence="3">
    <location>
        <begin position="181"/>
        <end position="214"/>
    </location>
</feature>